<dbReference type="Gene3D" id="1.20.5.340">
    <property type="match status" value="1"/>
</dbReference>
<proteinExistence type="predicted"/>
<dbReference type="AlphaFoldDB" id="A0A3B1AHT7"/>
<sequence length="227" mass="23335">MFTLINISPVRMTLLVKALVMLSLSAISYSALAGTVTVPNSFSAGTPAVASQVNNNFAAVKTAVDDNDGRVAALEAGLVAMQASLDAANATIATLQTDLNTVQNNSVLALDGNLISTLDVNGFLTAQFTGINVQVVNGVDQTTINGLGNMIVGYNAPRNSGSLVCSDGQYTDQTACQGGGETWAFNHKTGSHNLVAGDRNNYSQTGGVVFGELNTSIGIMPMSVVAS</sequence>
<dbReference type="EMBL" id="UOFR01000083">
    <property type="protein sequence ID" value="VAX01251.1"/>
    <property type="molecule type" value="Genomic_DNA"/>
</dbReference>
<name>A0A3B1AHT7_9ZZZZ</name>
<protein>
    <submittedName>
        <fullName evidence="1">Uncharacterized protein</fullName>
    </submittedName>
</protein>
<accession>A0A3B1AHT7</accession>
<evidence type="ECO:0000313" key="1">
    <source>
        <dbReference type="EMBL" id="VAX01251.1"/>
    </source>
</evidence>
<organism evidence="1">
    <name type="scientific">hydrothermal vent metagenome</name>
    <dbReference type="NCBI Taxonomy" id="652676"/>
    <lineage>
        <taxon>unclassified sequences</taxon>
        <taxon>metagenomes</taxon>
        <taxon>ecological metagenomes</taxon>
    </lineage>
</organism>
<gene>
    <name evidence="1" type="ORF">MNBD_GAMMA21-1979</name>
</gene>
<reference evidence="1" key="1">
    <citation type="submission" date="2018-06" db="EMBL/GenBank/DDBJ databases">
        <authorList>
            <person name="Zhirakovskaya E."/>
        </authorList>
    </citation>
    <scope>NUCLEOTIDE SEQUENCE</scope>
</reference>